<name>A0A438ALM7_9RHOB</name>
<feature type="transmembrane region" description="Helical" evidence="1">
    <location>
        <begin position="170"/>
        <end position="193"/>
    </location>
</feature>
<keyword evidence="1" id="KW-0472">Membrane</keyword>
<dbReference type="OrthoDB" id="7257484at2"/>
<sequence>MTEARQVARRRVFYIPGYDPIHPRRYRELYRKEGAAQAAISGYDLALRPRKGPRYGWSVTATIEGARTETEVEVLVWSDIVRQSMKTGIAATYLQLLRTAWVYLRSGALRRLMWLRKGPIIAALYPVGMLLIQLALACGLGWMVHVALVWGGQTLLFPVLNPSSDVWRGAVVACLILSVLSGVAAAIGLLRWFRAKDGRFFAYYLMHDYAYSAQSRGANPPALETRMSGFADAIAAALNSDADEVLVVGHSSGAHLAVSVLADLIRAGRVPEGGPALAFLSLGQVIPMVSFLPEAYRLRADLRYLSQRSEVAWLDVTAPGDGCAFALCDPVAVSGVAPAGQRGPLVISAAFTQTLLPETWARLRWRFFRLHFQYLCAFDRPGDYDYFRITAGPATLAARFAGRAPSASRITIAASPHVSTGTGA</sequence>
<dbReference type="EMBL" id="RQXX01000001">
    <property type="protein sequence ID" value="RVV99497.1"/>
    <property type="molecule type" value="Genomic_DNA"/>
</dbReference>
<keyword evidence="3" id="KW-1185">Reference proteome</keyword>
<feature type="transmembrane region" description="Helical" evidence="1">
    <location>
        <begin position="120"/>
        <end position="150"/>
    </location>
</feature>
<evidence type="ECO:0000256" key="1">
    <source>
        <dbReference type="SAM" id="Phobius"/>
    </source>
</evidence>
<protein>
    <submittedName>
        <fullName evidence="2">Uncharacterized protein</fullName>
    </submittedName>
</protein>
<dbReference type="Proteomes" id="UP000285908">
    <property type="component" value="Unassembled WGS sequence"/>
</dbReference>
<dbReference type="InterPro" id="IPR029058">
    <property type="entry name" value="AB_hydrolase_fold"/>
</dbReference>
<evidence type="ECO:0000313" key="2">
    <source>
        <dbReference type="EMBL" id="RVV99497.1"/>
    </source>
</evidence>
<keyword evidence="1" id="KW-0812">Transmembrane</keyword>
<accession>A0A438ALM7</accession>
<proteinExistence type="predicted"/>
<dbReference type="AlphaFoldDB" id="A0A438ALM7"/>
<dbReference type="RefSeq" id="WP_127904939.1">
    <property type="nucleotide sequence ID" value="NZ_RQXX01000001.1"/>
</dbReference>
<evidence type="ECO:0000313" key="3">
    <source>
        <dbReference type="Proteomes" id="UP000285908"/>
    </source>
</evidence>
<organism evidence="2 3">
    <name type="scientific">Mesobaculum littorinae</name>
    <dbReference type="NCBI Taxonomy" id="2486419"/>
    <lineage>
        <taxon>Bacteria</taxon>
        <taxon>Pseudomonadati</taxon>
        <taxon>Pseudomonadota</taxon>
        <taxon>Alphaproteobacteria</taxon>
        <taxon>Rhodobacterales</taxon>
        <taxon>Roseobacteraceae</taxon>
        <taxon>Mesobaculum</taxon>
    </lineage>
</organism>
<keyword evidence="1" id="KW-1133">Transmembrane helix</keyword>
<dbReference type="SUPFAM" id="SSF53474">
    <property type="entry name" value="alpha/beta-Hydrolases"/>
    <property type="match status" value="1"/>
</dbReference>
<dbReference type="Gene3D" id="3.40.50.1820">
    <property type="entry name" value="alpha/beta hydrolase"/>
    <property type="match status" value="1"/>
</dbReference>
<comment type="caution">
    <text evidence="2">The sequence shown here is derived from an EMBL/GenBank/DDBJ whole genome shotgun (WGS) entry which is preliminary data.</text>
</comment>
<reference evidence="2 3" key="1">
    <citation type="submission" date="2018-11" db="EMBL/GenBank/DDBJ databases">
        <title>Mesobaculum littorinae gen. nov., sp. nov., isolated from Littorina scabra that represents a novel genus of the order Rhodobacteraceae.</title>
        <authorList>
            <person name="Li F."/>
        </authorList>
    </citation>
    <scope>NUCLEOTIDE SEQUENCE [LARGE SCALE GENOMIC DNA]</scope>
    <source>
        <strain evidence="2 3">M0103</strain>
    </source>
</reference>
<gene>
    <name evidence="2" type="ORF">EKE94_02095</name>
</gene>